<sequence>VDNIIKNQTEKVKELESRVERLEAKVEILKEVLMDKKAKTFKFYSEEETKALLDALTGVPLGPQVMKTCVRLIELGWNDRFDQQRTASALRSKYLRLIGEK</sequence>
<protein>
    <submittedName>
        <fullName evidence="2">Uncharacterized protein</fullName>
    </submittedName>
</protein>
<dbReference type="AlphaFoldDB" id="A0A383D1C6"/>
<accession>A0A383D1C6</accession>
<gene>
    <name evidence="2" type="ORF">METZ01_LOCUS491201</name>
</gene>
<evidence type="ECO:0000256" key="1">
    <source>
        <dbReference type="SAM" id="Coils"/>
    </source>
</evidence>
<evidence type="ECO:0000313" key="2">
    <source>
        <dbReference type="EMBL" id="SVE38347.1"/>
    </source>
</evidence>
<proteinExistence type="predicted"/>
<dbReference type="EMBL" id="UINC01213529">
    <property type="protein sequence ID" value="SVE38347.1"/>
    <property type="molecule type" value="Genomic_DNA"/>
</dbReference>
<reference evidence="2" key="1">
    <citation type="submission" date="2018-05" db="EMBL/GenBank/DDBJ databases">
        <authorList>
            <person name="Lanie J.A."/>
            <person name="Ng W.-L."/>
            <person name="Kazmierczak K.M."/>
            <person name="Andrzejewski T.M."/>
            <person name="Davidsen T.M."/>
            <person name="Wayne K.J."/>
            <person name="Tettelin H."/>
            <person name="Glass J.I."/>
            <person name="Rusch D."/>
            <person name="Podicherti R."/>
            <person name="Tsui H.-C.T."/>
            <person name="Winkler M.E."/>
        </authorList>
    </citation>
    <scope>NUCLEOTIDE SEQUENCE</scope>
</reference>
<name>A0A383D1C6_9ZZZZ</name>
<feature type="coiled-coil region" evidence="1">
    <location>
        <begin position="5"/>
        <end position="39"/>
    </location>
</feature>
<organism evidence="2">
    <name type="scientific">marine metagenome</name>
    <dbReference type="NCBI Taxonomy" id="408172"/>
    <lineage>
        <taxon>unclassified sequences</taxon>
        <taxon>metagenomes</taxon>
        <taxon>ecological metagenomes</taxon>
    </lineage>
</organism>
<keyword evidence="1" id="KW-0175">Coiled coil</keyword>
<feature type="non-terminal residue" evidence="2">
    <location>
        <position position="1"/>
    </location>
</feature>